<keyword evidence="2" id="KW-0413">Isomerase</keyword>
<evidence type="ECO:0000259" key="1">
    <source>
        <dbReference type="Pfam" id="PF01261"/>
    </source>
</evidence>
<dbReference type="AlphaFoldDB" id="A0A1H1DFI9"/>
<dbReference type="Proteomes" id="UP000199570">
    <property type="component" value="Unassembled WGS sequence"/>
</dbReference>
<dbReference type="GO" id="GO:0016853">
    <property type="term" value="F:isomerase activity"/>
    <property type="evidence" value="ECO:0007669"/>
    <property type="project" value="UniProtKB-KW"/>
</dbReference>
<dbReference type="PANTHER" id="PTHR12110:SF48">
    <property type="entry name" value="BLL3656 PROTEIN"/>
    <property type="match status" value="1"/>
</dbReference>
<feature type="domain" description="Xylose isomerase-like TIM barrel" evidence="1">
    <location>
        <begin position="20"/>
        <end position="246"/>
    </location>
</feature>
<accession>A0A1H1DFI9</accession>
<dbReference type="OrthoDB" id="9072761at2"/>
<keyword evidence="3" id="KW-1185">Reference proteome</keyword>
<dbReference type="InterPro" id="IPR013022">
    <property type="entry name" value="Xyl_isomerase-like_TIM-brl"/>
</dbReference>
<dbReference type="EMBL" id="FNKJ01000003">
    <property type="protein sequence ID" value="SDQ75295.1"/>
    <property type="molecule type" value="Genomic_DNA"/>
</dbReference>
<dbReference type="Pfam" id="PF01261">
    <property type="entry name" value="AP_endonuc_2"/>
    <property type="match status" value="1"/>
</dbReference>
<dbReference type="SUPFAM" id="SSF51658">
    <property type="entry name" value="Xylose isomerase-like"/>
    <property type="match status" value="1"/>
</dbReference>
<evidence type="ECO:0000313" key="3">
    <source>
        <dbReference type="Proteomes" id="UP000199570"/>
    </source>
</evidence>
<reference evidence="3" key="1">
    <citation type="submission" date="2016-10" db="EMBL/GenBank/DDBJ databases">
        <authorList>
            <person name="Varghese N."/>
            <person name="Submissions S."/>
        </authorList>
    </citation>
    <scope>NUCLEOTIDE SEQUENCE [LARGE SCALE GENOMIC DNA]</scope>
    <source>
        <strain evidence="3">BS3775</strain>
    </source>
</reference>
<protein>
    <submittedName>
        <fullName evidence="2">Sugar phosphate isomerase/epimerase</fullName>
    </submittedName>
</protein>
<dbReference type="InterPro" id="IPR036237">
    <property type="entry name" value="Xyl_isomerase-like_sf"/>
</dbReference>
<organism evidence="2 3">
    <name type="scientific">Pseudomonas moorei</name>
    <dbReference type="NCBI Taxonomy" id="395599"/>
    <lineage>
        <taxon>Bacteria</taxon>
        <taxon>Pseudomonadati</taxon>
        <taxon>Pseudomonadota</taxon>
        <taxon>Gammaproteobacteria</taxon>
        <taxon>Pseudomonadales</taxon>
        <taxon>Pseudomonadaceae</taxon>
        <taxon>Pseudomonas</taxon>
    </lineage>
</organism>
<dbReference type="RefSeq" id="WP_090319993.1">
    <property type="nucleotide sequence ID" value="NZ_FNKJ01000003.1"/>
</dbReference>
<gene>
    <name evidence="2" type="ORF">SAMN04490195_1709</name>
</gene>
<dbReference type="Gene3D" id="3.20.20.150">
    <property type="entry name" value="Divalent-metal-dependent TIM barrel enzymes"/>
    <property type="match status" value="1"/>
</dbReference>
<proteinExistence type="predicted"/>
<dbReference type="PANTHER" id="PTHR12110">
    <property type="entry name" value="HYDROXYPYRUVATE ISOMERASE"/>
    <property type="match status" value="1"/>
</dbReference>
<name>A0A1H1DFI9_9PSED</name>
<evidence type="ECO:0000313" key="2">
    <source>
        <dbReference type="EMBL" id="SDQ75295.1"/>
    </source>
</evidence>
<sequence>MSGLGVAHLTALELAPAVLVREAARAGFSSVGLRLHPAMAGGIAYPLVPGSQALRQLKSTLDAEGMVVNEIEFVELTPQVDVAGLASLLESGAQLGARCLTVSGDDPEPSRLTDNFAAVCQLAAGYGLRIDLEFMRWRHIANLQQAVALIAAAGQVNGGVLLDALHLFRSGGDATAVARLDRRYIHGVQWCDAPALAPAEEGIIREAREGRLPPGQGQLPLADLFDALPPQVHWSVEIPSAATGAPERLAQAFAITRSWLTSALRGAPITFLHPAQTSASAAASS</sequence>
<dbReference type="InterPro" id="IPR050312">
    <property type="entry name" value="IolE/XylAMocC-like"/>
</dbReference>